<evidence type="ECO:0000259" key="2">
    <source>
        <dbReference type="Pfam" id="PF13193"/>
    </source>
</evidence>
<dbReference type="SUPFAM" id="SSF56801">
    <property type="entry name" value="Acetyl-CoA synthetase-like"/>
    <property type="match status" value="1"/>
</dbReference>
<dbReference type="Gene3D" id="3.40.50.12780">
    <property type="entry name" value="N-terminal domain of ligase-like"/>
    <property type="match status" value="1"/>
</dbReference>
<accession>A0ABT3SY67</accession>
<evidence type="ECO:0000313" key="3">
    <source>
        <dbReference type="EMBL" id="MCX2974219.1"/>
    </source>
</evidence>
<dbReference type="GO" id="GO:0016874">
    <property type="term" value="F:ligase activity"/>
    <property type="evidence" value="ECO:0007669"/>
    <property type="project" value="UniProtKB-KW"/>
</dbReference>
<dbReference type="InterPro" id="IPR025110">
    <property type="entry name" value="AMP-bd_C"/>
</dbReference>
<organism evidence="3 4">
    <name type="scientific">Candidatus Seongchinamella marina</name>
    <dbReference type="NCBI Taxonomy" id="2518990"/>
    <lineage>
        <taxon>Bacteria</taxon>
        <taxon>Pseudomonadati</taxon>
        <taxon>Pseudomonadota</taxon>
        <taxon>Gammaproteobacteria</taxon>
        <taxon>Cellvibrionales</taxon>
        <taxon>Halieaceae</taxon>
        <taxon>Seongchinamella</taxon>
    </lineage>
</organism>
<reference evidence="3" key="1">
    <citation type="submission" date="2019-02" db="EMBL/GenBank/DDBJ databases">
        <authorList>
            <person name="Li S.-H."/>
        </authorList>
    </citation>
    <scope>NUCLEOTIDE SEQUENCE</scope>
    <source>
        <strain evidence="3">IMCC8485</strain>
    </source>
</reference>
<dbReference type="InterPro" id="IPR000873">
    <property type="entry name" value="AMP-dep_synth/lig_dom"/>
</dbReference>
<dbReference type="InterPro" id="IPR045851">
    <property type="entry name" value="AMP-bd_C_sf"/>
</dbReference>
<proteinExistence type="predicted"/>
<dbReference type="PANTHER" id="PTHR24096">
    <property type="entry name" value="LONG-CHAIN-FATTY-ACID--COA LIGASE"/>
    <property type="match status" value="1"/>
</dbReference>
<protein>
    <submittedName>
        <fullName evidence="3">4-coumarate--CoA ligase</fullName>
    </submittedName>
</protein>
<dbReference type="Pfam" id="PF00501">
    <property type="entry name" value="AMP-binding"/>
    <property type="match status" value="1"/>
</dbReference>
<sequence length="541" mass="59097">MTILTAPETIDPVVYLEQPFGQFADLVNAHARNQPDRIALDDGTEKLSWSEAVPLINQIAAQLQVDGLVKGQAVSIVGATSVRYALVYLAAIVAGGCAAPLTTSATPKQLAAMMADSGADHLFVDTVKLQELNQSGVELPQLNQIMLNEPVEGVQFLFDWMAKDGALPKDLCVSPEDPFNIIYSSGTTGTPKGIVHSRKMRWHQMAVGEGARYGKPGQVSLFSTPLYSNTTLSIFISTIAYGGTAVLMPKFDCQRWLELAQEHRATHTMLVPVQYQRLMDFDGFDDYDLSSFTHKYCTSAPFSAELKAEVLARMPGGLIEAYSMTEGGVVCILVAHAHPDKLHTVGVPWDGSEVITVDEDLNQLPAGEMGELVGRSRTMMTGYQNQPQKTEECSWYDANGGRWQRMGDIGRVDDEGFVTLMGRSKDMIISGGFNIYPRDLEEALMKQTDVIDAAVVGVPSKEWGETPFGFVVARNGVELDLDQLKSNTNADLGKTQRLTALRQIKELPRSHIGKILKTELRDSVVQSPTIVVSAMNAVIVV</sequence>
<name>A0ABT3SY67_9GAMM</name>
<dbReference type="Gene3D" id="3.30.300.30">
    <property type="match status" value="1"/>
</dbReference>
<dbReference type="PROSITE" id="PS00455">
    <property type="entry name" value="AMP_BINDING"/>
    <property type="match status" value="1"/>
</dbReference>
<feature type="domain" description="AMP-binding enzyme C-terminal" evidence="2">
    <location>
        <begin position="440"/>
        <end position="514"/>
    </location>
</feature>
<keyword evidence="4" id="KW-1185">Reference proteome</keyword>
<dbReference type="Proteomes" id="UP001143307">
    <property type="component" value="Unassembled WGS sequence"/>
</dbReference>
<dbReference type="EMBL" id="SHNP01000004">
    <property type="protein sequence ID" value="MCX2974219.1"/>
    <property type="molecule type" value="Genomic_DNA"/>
</dbReference>
<feature type="domain" description="AMP-dependent synthetase/ligase" evidence="1">
    <location>
        <begin position="29"/>
        <end position="383"/>
    </location>
</feature>
<comment type="caution">
    <text evidence="3">The sequence shown here is derived from an EMBL/GenBank/DDBJ whole genome shotgun (WGS) entry which is preliminary data.</text>
</comment>
<evidence type="ECO:0000259" key="1">
    <source>
        <dbReference type="Pfam" id="PF00501"/>
    </source>
</evidence>
<gene>
    <name evidence="3" type="ORF">EYC87_11555</name>
</gene>
<dbReference type="InterPro" id="IPR042099">
    <property type="entry name" value="ANL_N_sf"/>
</dbReference>
<evidence type="ECO:0000313" key="4">
    <source>
        <dbReference type="Proteomes" id="UP001143307"/>
    </source>
</evidence>
<dbReference type="Pfam" id="PF13193">
    <property type="entry name" value="AMP-binding_C"/>
    <property type="match status" value="1"/>
</dbReference>
<dbReference type="InterPro" id="IPR020845">
    <property type="entry name" value="AMP-binding_CS"/>
</dbReference>
<dbReference type="RefSeq" id="WP_279253019.1">
    <property type="nucleotide sequence ID" value="NZ_SHNP01000004.1"/>
</dbReference>
<keyword evidence="3" id="KW-0436">Ligase</keyword>